<dbReference type="RefSeq" id="WP_246555279.1">
    <property type="nucleotide sequence ID" value="NZ_JACHMB010000001.1"/>
</dbReference>
<dbReference type="EMBL" id="JACHMB010000001">
    <property type="protein sequence ID" value="MBB5781913.1"/>
    <property type="molecule type" value="Genomic_DNA"/>
</dbReference>
<dbReference type="GO" id="GO:0016829">
    <property type="term" value="F:lyase activity"/>
    <property type="evidence" value="ECO:0007669"/>
    <property type="project" value="UniProtKB-KW"/>
</dbReference>
<gene>
    <name evidence="3" type="ORF">HD596_008669</name>
</gene>
<feature type="domain" description="VOC" evidence="2">
    <location>
        <begin position="6"/>
        <end position="130"/>
    </location>
</feature>
<evidence type="ECO:0000313" key="4">
    <source>
        <dbReference type="Proteomes" id="UP000579153"/>
    </source>
</evidence>
<evidence type="ECO:0000256" key="1">
    <source>
        <dbReference type="SAM" id="MobiDB-lite"/>
    </source>
</evidence>
<dbReference type="PROSITE" id="PS51819">
    <property type="entry name" value="VOC"/>
    <property type="match status" value="1"/>
</dbReference>
<evidence type="ECO:0000259" key="2">
    <source>
        <dbReference type="PROSITE" id="PS51819"/>
    </source>
</evidence>
<keyword evidence="3" id="KW-0456">Lyase</keyword>
<keyword evidence="4" id="KW-1185">Reference proteome</keyword>
<comment type="caution">
    <text evidence="3">The sequence shown here is derived from an EMBL/GenBank/DDBJ whole genome shotgun (WGS) entry which is preliminary data.</text>
</comment>
<evidence type="ECO:0000313" key="3">
    <source>
        <dbReference type="EMBL" id="MBB5781913.1"/>
    </source>
</evidence>
<feature type="compositionally biased region" description="Basic residues" evidence="1">
    <location>
        <begin position="173"/>
        <end position="182"/>
    </location>
</feature>
<feature type="region of interest" description="Disordered" evidence="1">
    <location>
        <begin position="173"/>
        <end position="212"/>
    </location>
</feature>
<dbReference type="InterPro" id="IPR037523">
    <property type="entry name" value="VOC_core"/>
</dbReference>
<dbReference type="SUPFAM" id="SSF54593">
    <property type="entry name" value="Glyoxalase/Bleomycin resistance protein/Dihydroxybiphenyl dioxygenase"/>
    <property type="match status" value="1"/>
</dbReference>
<dbReference type="CDD" id="cd06587">
    <property type="entry name" value="VOC"/>
    <property type="match status" value="1"/>
</dbReference>
<dbReference type="InterPro" id="IPR004360">
    <property type="entry name" value="Glyas_Fos-R_dOase_dom"/>
</dbReference>
<protein>
    <submittedName>
        <fullName evidence="3">Catechol 2,3-dioxygenase-like lactoylglutathione lyase family enzyme</fullName>
    </submittedName>
</protein>
<sequence length="258" mass="27331">MTALGGFHHVRLPVSDIHKSLEWHRRVLGLEVAIEFVEDGALRGAALRDAGQSLMLALREEPGRAAALSGFDPVALGVPTLHALRAWSDRLEALGVAHSEIAEGSVGWLIGGIKVSGRETGGALTLIEQECPPGPGAFVLLPRGRPHAFANREDHPPAAAPADLADRLRALRRRRRRPRHGPTRPWCGGKPSPVTTSASTRRAGPRRGAYAGGSWGVQTGKFDCSGPGKPANACAQAQDVTSGRWSPKVAVRVGCAVY</sequence>
<dbReference type="InterPro" id="IPR029068">
    <property type="entry name" value="Glyas_Bleomycin-R_OHBP_Dase"/>
</dbReference>
<reference evidence="3 4" key="1">
    <citation type="submission" date="2020-08" db="EMBL/GenBank/DDBJ databases">
        <title>Sequencing the genomes of 1000 actinobacteria strains.</title>
        <authorList>
            <person name="Klenk H.-P."/>
        </authorList>
    </citation>
    <scope>NUCLEOTIDE SEQUENCE [LARGE SCALE GENOMIC DNA]</scope>
    <source>
        <strain evidence="3 4">DSM 45507</strain>
    </source>
</reference>
<accession>A0A7W9GDY7</accession>
<organism evidence="3 4">
    <name type="scientific">Nonomuraea jabiensis</name>
    <dbReference type="NCBI Taxonomy" id="882448"/>
    <lineage>
        <taxon>Bacteria</taxon>
        <taxon>Bacillati</taxon>
        <taxon>Actinomycetota</taxon>
        <taxon>Actinomycetes</taxon>
        <taxon>Streptosporangiales</taxon>
        <taxon>Streptosporangiaceae</taxon>
        <taxon>Nonomuraea</taxon>
    </lineage>
</organism>
<keyword evidence="3" id="KW-0560">Oxidoreductase</keyword>
<dbReference type="GO" id="GO:0051213">
    <property type="term" value="F:dioxygenase activity"/>
    <property type="evidence" value="ECO:0007669"/>
    <property type="project" value="UniProtKB-KW"/>
</dbReference>
<keyword evidence="3" id="KW-0223">Dioxygenase</keyword>
<dbReference type="Pfam" id="PF00903">
    <property type="entry name" value="Glyoxalase"/>
    <property type="match status" value="1"/>
</dbReference>
<dbReference type="Gene3D" id="3.10.180.10">
    <property type="entry name" value="2,3-Dihydroxybiphenyl 1,2-Dioxygenase, domain 1"/>
    <property type="match status" value="1"/>
</dbReference>
<dbReference type="AlphaFoldDB" id="A0A7W9GDY7"/>
<dbReference type="Proteomes" id="UP000579153">
    <property type="component" value="Unassembled WGS sequence"/>
</dbReference>
<proteinExistence type="predicted"/>
<name>A0A7W9GDY7_9ACTN</name>